<dbReference type="Proteomes" id="UP000641625">
    <property type="component" value="Unassembled WGS sequence"/>
</dbReference>
<evidence type="ECO:0000313" key="2">
    <source>
        <dbReference type="EMBL" id="NLV13748.1"/>
    </source>
</evidence>
<accession>A0A847UQE0</accession>
<proteinExistence type="predicted"/>
<evidence type="ECO:0000313" key="3">
    <source>
        <dbReference type="Proteomes" id="UP000641625"/>
    </source>
</evidence>
<dbReference type="InterPro" id="IPR055735">
    <property type="entry name" value="DUF7311"/>
</dbReference>
<evidence type="ECO:0000259" key="1">
    <source>
        <dbReference type="Pfam" id="PF23993"/>
    </source>
</evidence>
<organism evidence="2 3">
    <name type="scientific">Haloarcula argentinensis</name>
    <dbReference type="NCBI Taxonomy" id="43776"/>
    <lineage>
        <taxon>Archaea</taxon>
        <taxon>Methanobacteriati</taxon>
        <taxon>Methanobacteriota</taxon>
        <taxon>Stenosarchaea group</taxon>
        <taxon>Halobacteria</taxon>
        <taxon>Halobacteriales</taxon>
        <taxon>Haloarculaceae</taxon>
        <taxon>Haloarcula</taxon>
    </lineage>
</organism>
<protein>
    <recommendedName>
        <fullName evidence="1">DUF7311 domain-containing protein</fullName>
    </recommendedName>
</protein>
<dbReference type="RefSeq" id="WP_170097212.1">
    <property type="nucleotide sequence ID" value="NZ_WOWA01000004.1"/>
</dbReference>
<name>A0A847UQE0_HALAR</name>
<dbReference type="Pfam" id="PF23993">
    <property type="entry name" value="DUF7311"/>
    <property type="match status" value="1"/>
</dbReference>
<dbReference type="AlphaFoldDB" id="A0A847UQE0"/>
<reference evidence="2" key="1">
    <citation type="submission" date="2019-12" db="EMBL/GenBank/DDBJ databases">
        <title>Whole genome sequencing of Haloarcula argentinensis strain pws5.</title>
        <authorList>
            <person name="Verma D.K."/>
            <person name="Gopal K."/>
            <person name="Prasad E.S."/>
        </authorList>
    </citation>
    <scope>NUCLEOTIDE SEQUENCE</scope>
    <source>
        <strain evidence="2">Pws5</strain>
    </source>
</reference>
<gene>
    <name evidence="2" type="ORF">GOC77_10755</name>
</gene>
<comment type="caution">
    <text evidence="2">The sequence shown here is derived from an EMBL/GenBank/DDBJ whole genome shotgun (WGS) entry which is preliminary data.</text>
</comment>
<dbReference type="EMBL" id="WOWA01000004">
    <property type="protein sequence ID" value="NLV13748.1"/>
    <property type="molecule type" value="Genomic_DNA"/>
</dbReference>
<feature type="domain" description="DUF7311" evidence="1">
    <location>
        <begin position="3"/>
        <end position="143"/>
    </location>
</feature>
<sequence length="157" mass="17194">MIYRLVLAVAVMTALVSVSAPALSTARADTASDTMERQLDELGAELTMLVETDDATPNGDARRAVEIRLPVRTYTNAGVSQLQFRERAGVGVATWTVESREQTERLVGIPIRTTAATDRLDEPGTHRLVFVLTRSDGQRILQVHRFKSEAAARHGHA</sequence>